<organism evidence="1 2">
    <name type="scientific">Smallanthus sonchifolius</name>
    <dbReference type="NCBI Taxonomy" id="185202"/>
    <lineage>
        <taxon>Eukaryota</taxon>
        <taxon>Viridiplantae</taxon>
        <taxon>Streptophyta</taxon>
        <taxon>Embryophyta</taxon>
        <taxon>Tracheophyta</taxon>
        <taxon>Spermatophyta</taxon>
        <taxon>Magnoliopsida</taxon>
        <taxon>eudicotyledons</taxon>
        <taxon>Gunneridae</taxon>
        <taxon>Pentapetalae</taxon>
        <taxon>asterids</taxon>
        <taxon>campanulids</taxon>
        <taxon>Asterales</taxon>
        <taxon>Asteraceae</taxon>
        <taxon>Asteroideae</taxon>
        <taxon>Heliantheae alliance</taxon>
        <taxon>Millerieae</taxon>
        <taxon>Smallanthus</taxon>
    </lineage>
</organism>
<evidence type="ECO:0000313" key="1">
    <source>
        <dbReference type="EMBL" id="KAI3800314.1"/>
    </source>
</evidence>
<sequence>MKYIISLLFILQAIINCDHFAIAQNPMRDTHRCRGGDFKSNIQKIRDSALDKLLALLKKNSSYNGFYHSQEGAKPEEQVSASFLCTPKVHSLCECCFKNVVASLRKGCPKQNEGVAWGSYNFNTCIVRYSTGRKILSVLDDWAWHSSFFPDDFVQAVELEKTVDSLASKLKEQAAGGDALKKYAQGSVNYDNDELSLFMVMQCTPDLTKGDCVKCLSKASVELRSCCTRKKIFIARVVSTNCYAWYSHVSFFTPPSRFDSNDCS</sequence>
<accession>A0ACB9HX56</accession>
<dbReference type="EMBL" id="CM042027">
    <property type="protein sequence ID" value="KAI3800314.1"/>
    <property type="molecule type" value="Genomic_DNA"/>
</dbReference>
<dbReference type="Proteomes" id="UP001056120">
    <property type="component" value="Linkage Group LG10"/>
</dbReference>
<name>A0ACB9HX56_9ASTR</name>
<keyword evidence="2" id="KW-1185">Reference proteome</keyword>
<reference evidence="1 2" key="2">
    <citation type="journal article" date="2022" name="Mol. Ecol. Resour.">
        <title>The genomes of chicory, endive, great burdock and yacon provide insights into Asteraceae paleo-polyploidization history and plant inulin production.</title>
        <authorList>
            <person name="Fan W."/>
            <person name="Wang S."/>
            <person name="Wang H."/>
            <person name="Wang A."/>
            <person name="Jiang F."/>
            <person name="Liu H."/>
            <person name="Zhao H."/>
            <person name="Xu D."/>
            <person name="Zhang Y."/>
        </authorList>
    </citation>
    <scope>NUCLEOTIDE SEQUENCE [LARGE SCALE GENOMIC DNA]</scope>
    <source>
        <strain evidence="2">cv. Yunnan</strain>
        <tissue evidence="1">Leaves</tissue>
    </source>
</reference>
<proteinExistence type="predicted"/>
<reference evidence="2" key="1">
    <citation type="journal article" date="2022" name="Mol. Ecol. Resour.">
        <title>The genomes of chicory, endive, great burdock and yacon provide insights into Asteraceae palaeo-polyploidization history and plant inulin production.</title>
        <authorList>
            <person name="Fan W."/>
            <person name="Wang S."/>
            <person name="Wang H."/>
            <person name="Wang A."/>
            <person name="Jiang F."/>
            <person name="Liu H."/>
            <person name="Zhao H."/>
            <person name="Xu D."/>
            <person name="Zhang Y."/>
        </authorList>
    </citation>
    <scope>NUCLEOTIDE SEQUENCE [LARGE SCALE GENOMIC DNA]</scope>
    <source>
        <strain evidence="2">cv. Yunnan</strain>
    </source>
</reference>
<protein>
    <submittedName>
        <fullName evidence="1">Uncharacterized protein</fullName>
    </submittedName>
</protein>
<evidence type="ECO:0000313" key="2">
    <source>
        <dbReference type="Proteomes" id="UP001056120"/>
    </source>
</evidence>
<gene>
    <name evidence="1" type="ORF">L1987_28401</name>
</gene>
<comment type="caution">
    <text evidence="1">The sequence shown here is derived from an EMBL/GenBank/DDBJ whole genome shotgun (WGS) entry which is preliminary data.</text>
</comment>